<sequence length="43" mass="5029">MKNKKEKTYETTRFVEHASLFSVKLLRKSYGITASSHCNYTMV</sequence>
<dbReference type="AlphaFoldDB" id="E6MTC5"/>
<organism evidence="1 2">
    <name type="scientific">Segatella salivae DSM 15606</name>
    <dbReference type="NCBI Taxonomy" id="888832"/>
    <lineage>
        <taxon>Bacteria</taxon>
        <taxon>Pseudomonadati</taxon>
        <taxon>Bacteroidota</taxon>
        <taxon>Bacteroidia</taxon>
        <taxon>Bacteroidales</taxon>
        <taxon>Prevotellaceae</taxon>
        <taxon>Segatella</taxon>
    </lineage>
</organism>
<dbReference type="EMBL" id="AEQO01000205">
    <property type="protein sequence ID" value="EFV03179.1"/>
    <property type="molecule type" value="Genomic_DNA"/>
</dbReference>
<proteinExistence type="predicted"/>
<protein>
    <submittedName>
        <fullName evidence="1">Uncharacterized protein</fullName>
    </submittedName>
</protein>
<gene>
    <name evidence="1" type="ORF">HMPREF9420_2743</name>
</gene>
<dbReference type="HOGENOM" id="CLU_3237823_0_0_10"/>
<name>E6MTC5_9BACT</name>
<dbReference type="STRING" id="888832.HMPREF9420_2743"/>
<evidence type="ECO:0000313" key="2">
    <source>
        <dbReference type="Proteomes" id="UP000003874"/>
    </source>
</evidence>
<evidence type="ECO:0000313" key="1">
    <source>
        <dbReference type="EMBL" id="EFV03179.1"/>
    </source>
</evidence>
<dbReference type="Proteomes" id="UP000003874">
    <property type="component" value="Unassembled WGS sequence"/>
</dbReference>
<accession>E6MTC5</accession>
<keyword evidence="2" id="KW-1185">Reference proteome</keyword>
<comment type="caution">
    <text evidence="1">The sequence shown here is derived from an EMBL/GenBank/DDBJ whole genome shotgun (WGS) entry which is preliminary data.</text>
</comment>
<reference evidence="1 2" key="1">
    <citation type="submission" date="2010-12" db="EMBL/GenBank/DDBJ databases">
        <authorList>
            <person name="Muzny D."/>
            <person name="Qin X."/>
            <person name="Deng J."/>
            <person name="Jiang H."/>
            <person name="Liu Y."/>
            <person name="Qu J."/>
            <person name="Song X.-Z."/>
            <person name="Zhang L."/>
            <person name="Thornton R."/>
            <person name="Coyle M."/>
            <person name="Francisco L."/>
            <person name="Jackson L."/>
            <person name="Javaid M."/>
            <person name="Korchina V."/>
            <person name="Kovar C."/>
            <person name="Mata R."/>
            <person name="Mathew T."/>
            <person name="Ngo R."/>
            <person name="Nguyen L."/>
            <person name="Nguyen N."/>
            <person name="Okwuonu G."/>
            <person name="Ongeri F."/>
            <person name="Pham C."/>
            <person name="Simmons D."/>
            <person name="Wilczek-Boney K."/>
            <person name="Hale W."/>
            <person name="Jakkamsetti A."/>
            <person name="Pham P."/>
            <person name="Ruth R."/>
            <person name="San Lucas F."/>
            <person name="Warren J."/>
            <person name="Zhang J."/>
            <person name="Zhao Z."/>
            <person name="Zhou C."/>
            <person name="Zhu D."/>
            <person name="Lee S."/>
            <person name="Bess C."/>
            <person name="Blankenburg K."/>
            <person name="Forbes L."/>
            <person name="Fu Q."/>
            <person name="Gubbala S."/>
            <person name="Hirani K."/>
            <person name="Jayaseelan J.C."/>
            <person name="Lara F."/>
            <person name="Munidasa M."/>
            <person name="Palculict T."/>
            <person name="Patil S."/>
            <person name="Pu L.-L."/>
            <person name="Saada N."/>
            <person name="Tang L."/>
            <person name="Weissenberger G."/>
            <person name="Zhu Y."/>
            <person name="Hemphill L."/>
            <person name="Shang Y."/>
            <person name="Youmans B."/>
            <person name="Ayvaz T."/>
            <person name="Ross M."/>
            <person name="Santibanez J."/>
            <person name="Aqrawi P."/>
            <person name="Gross S."/>
            <person name="Joshi V."/>
            <person name="Fowler G."/>
            <person name="Nazareth L."/>
            <person name="Reid J."/>
            <person name="Worley K."/>
            <person name="Petrosino J."/>
            <person name="Highlander S."/>
            <person name="Gibbs R."/>
        </authorList>
    </citation>
    <scope>NUCLEOTIDE SEQUENCE [LARGE SCALE GENOMIC DNA]</scope>
    <source>
        <strain evidence="1 2">DSM 15606</strain>
    </source>
</reference>